<dbReference type="AlphaFoldDB" id="A0A3P3ZLA9"/>
<sequence>MFFSNKKKDDAWHKERRGLEQQLEQEQSEVERLQGLLEDKERQLQSKVQELALKQSLLHHLDSFGHSITDVQTSFAGLSESMRREEEQAIKAQGVSITSRTAVERISTNLVALSSASQKTAEQVDRLDGRAQEIIRIIQLIKEVADQTNLLALNAAIEAARAGEQGRGFAVVADEVRKLAERTANATGEISRLVEQIRSDSSISRTQMTQLAQQSVDYSHEGQETATTMRSVLDISSSMEKAIAATALRAFCELAKIDHLVFKFHVYRVLLGISHEKSHQFSNHTQCRLGKWYYEGEGRANFSKFPGYSEIDAPHVQVHEHALRALTAHEGGQHALVANHVEKMESASLGVMTGLEKMAASSEAHSDILCATQEQ</sequence>
<dbReference type="Gene3D" id="1.20.120.30">
    <property type="entry name" value="Aspartate receptor, ligand-binding domain"/>
    <property type="match status" value="1"/>
</dbReference>
<feature type="region of interest" description="Disordered" evidence="2">
    <location>
        <begin position="1"/>
        <end position="25"/>
    </location>
</feature>
<dbReference type="Pfam" id="PF00015">
    <property type="entry name" value="MCPsignal"/>
    <property type="match status" value="1"/>
</dbReference>
<name>A0A3P3ZLA9_9ZZZZ</name>
<protein>
    <submittedName>
        <fullName evidence="4">Methyl-accepting chemotaxis protein 4</fullName>
    </submittedName>
</protein>
<organism evidence="4">
    <name type="scientific">mine drainage metagenome</name>
    <dbReference type="NCBI Taxonomy" id="410659"/>
    <lineage>
        <taxon>unclassified sequences</taxon>
        <taxon>metagenomes</taxon>
        <taxon>ecological metagenomes</taxon>
    </lineage>
</organism>
<dbReference type="PANTHER" id="PTHR32089">
    <property type="entry name" value="METHYL-ACCEPTING CHEMOTAXIS PROTEIN MCPB"/>
    <property type="match status" value="1"/>
</dbReference>
<dbReference type="SMART" id="SM00283">
    <property type="entry name" value="MA"/>
    <property type="match status" value="1"/>
</dbReference>
<keyword evidence="1" id="KW-0807">Transducer</keyword>
<dbReference type="InterPro" id="IPR025991">
    <property type="entry name" value="Chemoreceptor_zinc-bind_dom"/>
</dbReference>
<evidence type="ECO:0000259" key="3">
    <source>
        <dbReference type="PROSITE" id="PS50111"/>
    </source>
</evidence>
<dbReference type="GO" id="GO:0007165">
    <property type="term" value="P:signal transduction"/>
    <property type="evidence" value="ECO:0007669"/>
    <property type="project" value="UniProtKB-KW"/>
</dbReference>
<dbReference type="EMBL" id="UOYP01000015">
    <property type="protein sequence ID" value="VAY86598.1"/>
    <property type="molecule type" value="Genomic_DNA"/>
</dbReference>
<dbReference type="GO" id="GO:0016020">
    <property type="term" value="C:membrane"/>
    <property type="evidence" value="ECO:0007669"/>
    <property type="project" value="InterPro"/>
</dbReference>
<dbReference type="PANTHER" id="PTHR32089:SF112">
    <property type="entry name" value="LYSOZYME-LIKE PROTEIN-RELATED"/>
    <property type="match status" value="1"/>
</dbReference>
<dbReference type="Gene3D" id="1.10.287.950">
    <property type="entry name" value="Methyl-accepting chemotaxis protein"/>
    <property type="match status" value="1"/>
</dbReference>
<evidence type="ECO:0000313" key="4">
    <source>
        <dbReference type="EMBL" id="VAY86598.1"/>
    </source>
</evidence>
<proteinExistence type="predicted"/>
<feature type="compositionally biased region" description="Basic and acidic residues" evidence="2">
    <location>
        <begin position="1"/>
        <end position="19"/>
    </location>
</feature>
<evidence type="ECO:0000256" key="2">
    <source>
        <dbReference type="SAM" id="MobiDB-lite"/>
    </source>
</evidence>
<reference evidence="4" key="1">
    <citation type="submission" date="2018-10" db="EMBL/GenBank/DDBJ databases">
        <authorList>
            <person name="Plewniak F."/>
        </authorList>
    </citation>
    <scope>NUCLEOTIDE SEQUENCE</scope>
</reference>
<feature type="domain" description="Methyl-accepting transducer" evidence="3">
    <location>
        <begin position="61"/>
        <end position="256"/>
    </location>
</feature>
<dbReference type="Pfam" id="PF13682">
    <property type="entry name" value="CZB"/>
    <property type="match status" value="1"/>
</dbReference>
<dbReference type="InterPro" id="IPR004089">
    <property type="entry name" value="MCPsignal_dom"/>
</dbReference>
<dbReference type="SUPFAM" id="SSF58104">
    <property type="entry name" value="Methyl-accepting chemotaxis protein (MCP) signaling domain"/>
    <property type="match status" value="1"/>
</dbReference>
<accession>A0A3P3ZLA9</accession>
<gene>
    <name evidence="4" type="primary">mcp</name>
    <name evidence="4" type="ORF">CARN8_1110002</name>
</gene>
<evidence type="ECO:0000256" key="1">
    <source>
        <dbReference type="ARBA" id="ARBA00023224"/>
    </source>
</evidence>
<dbReference type="PROSITE" id="PS50111">
    <property type="entry name" value="CHEMOTAXIS_TRANSDUC_2"/>
    <property type="match status" value="1"/>
</dbReference>